<sequence length="374" mass="41275">MKKIFGAVVDYLKSTDKLLLFFCMAASALGLLVLASFHNAFYGTLRGMLVQTAATGLGLIAAIIISKIDYHFMAKMWKIHAPAAILLVLLVFFIGTGREGADDIAWIQLPFGMSFQPSELLKLSFILTFSYHLSLVRPHINSLRNVALLCVHGAIPALLIHFQGDDGTALIFIFIFVSMMFAAGLSWKYIAAAFGAVLIAAPLAWFYVMNNDQKLRILYLFHPDNPDYIKNIGWQQYLGRISIGSGQLTGKGLFADEYRKIPEMHNDFIFAFIGEVLGFLGCIAVILIFTGICVRLLRISRYSKDDLGSFICVGVFAMIVFQCVLNIGMCLNVLPVIGVTLPFLSNGGTSVLITYMAIGMALSVRVHNKPMLFD</sequence>
<evidence type="ECO:0000256" key="3">
    <source>
        <dbReference type="ARBA" id="ARBA00022960"/>
    </source>
</evidence>
<keyword evidence="2 6" id="KW-0812">Transmembrane</keyword>
<evidence type="ECO:0000256" key="4">
    <source>
        <dbReference type="ARBA" id="ARBA00022989"/>
    </source>
</evidence>
<reference evidence="7" key="1">
    <citation type="submission" date="2020-08" db="EMBL/GenBank/DDBJ databases">
        <title>Genome public.</title>
        <authorList>
            <person name="Liu C."/>
            <person name="Sun Q."/>
        </authorList>
    </citation>
    <scope>NUCLEOTIDE SEQUENCE</scope>
    <source>
        <strain evidence="7">NSJ-54</strain>
    </source>
</reference>
<feature type="transmembrane region" description="Helical" evidence="6">
    <location>
        <begin position="77"/>
        <end position="95"/>
    </location>
</feature>
<proteinExistence type="predicted"/>
<feature type="transmembrane region" description="Helical" evidence="6">
    <location>
        <begin position="190"/>
        <end position="208"/>
    </location>
</feature>
<dbReference type="Pfam" id="PF01098">
    <property type="entry name" value="FTSW_RODA_SPOVE"/>
    <property type="match status" value="1"/>
</dbReference>
<feature type="transmembrane region" description="Helical" evidence="6">
    <location>
        <begin position="48"/>
        <end position="65"/>
    </location>
</feature>
<keyword evidence="5 6" id="KW-0472">Membrane</keyword>
<gene>
    <name evidence="7" type="ORF">H8709_07990</name>
</gene>
<keyword evidence="4 6" id="KW-1133">Transmembrane helix</keyword>
<evidence type="ECO:0000313" key="8">
    <source>
        <dbReference type="Proteomes" id="UP000660861"/>
    </source>
</evidence>
<dbReference type="PANTHER" id="PTHR30474:SF1">
    <property type="entry name" value="PEPTIDOGLYCAN GLYCOSYLTRANSFERASE MRDB"/>
    <property type="match status" value="1"/>
</dbReference>
<keyword evidence="8" id="KW-1185">Reference proteome</keyword>
<evidence type="ECO:0000256" key="5">
    <source>
        <dbReference type="ARBA" id="ARBA00023136"/>
    </source>
</evidence>
<dbReference type="InterPro" id="IPR001182">
    <property type="entry name" value="FtsW/RodA"/>
</dbReference>
<feature type="transmembrane region" description="Helical" evidence="6">
    <location>
        <begin position="115"/>
        <end position="133"/>
    </location>
</feature>
<dbReference type="GO" id="GO:0008360">
    <property type="term" value="P:regulation of cell shape"/>
    <property type="evidence" value="ECO:0007669"/>
    <property type="project" value="UniProtKB-KW"/>
</dbReference>
<protein>
    <submittedName>
        <fullName evidence="7">FtsW/RodA/SpoVE family cell cycle protein</fullName>
    </submittedName>
</protein>
<feature type="transmembrane region" description="Helical" evidence="6">
    <location>
        <begin position="168"/>
        <end position="185"/>
    </location>
</feature>
<dbReference type="GO" id="GO:0051301">
    <property type="term" value="P:cell division"/>
    <property type="evidence" value="ECO:0007669"/>
    <property type="project" value="InterPro"/>
</dbReference>
<evidence type="ECO:0000313" key="7">
    <source>
        <dbReference type="EMBL" id="MBC8570766.1"/>
    </source>
</evidence>
<evidence type="ECO:0000256" key="6">
    <source>
        <dbReference type="SAM" id="Phobius"/>
    </source>
</evidence>
<dbReference type="RefSeq" id="WP_262397860.1">
    <property type="nucleotide sequence ID" value="NZ_JACRTC010000005.1"/>
</dbReference>
<feature type="transmembrane region" description="Helical" evidence="6">
    <location>
        <begin position="309"/>
        <end position="337"/>
    </location>
</feature>
<comment type="caution">
    <text evidence="7">The sequence shown here is derived from an EMBL/GenBank/DDBJ whole genome shotgun (WGS) entry which is preliminary data.</text>
</comment>
<feature type="transmembrane region" description="Helical" evidence="6">
    <location>
        <begin position="145"/>
        <end position="162"/>
    </location>
</feature>
<dbReference type="PANTHER" id="PTHR30474">
    <property type="entry name" value="CELL CYCLE PROTEIN"/>
    <property type="match status" value="1"/>
</dbReference>
<keyword evidence="3" id="KW-0133">Cell shape</keyword>
<dbReference type="GO" id="GO:0032153">
    <property type="term" value="C:cell division site"/>
    <property type="evidence" value="ECO:0007669"/>
    <property type="project" value="TreeGrafter"/>
</dbReference>
<evidence type="ECO:0000256" key="1">
    <source>
        <dbReference type="ARBA" id="ARBA00004141"/>
    </source>
</evidence>
<dbReference type="GO" id="GO:0015648">
    <property type="term" value="F:lipid-linked peptidoglycan transporter activity"/>
    <property type="evidence" value="ECO:0007669"/>
    <property type="project" value="TreeGrafter"/>
</dbReference>
<dbReference type="EMBL" id="JACRTC010000005">
    <property type="protein sequence ID" value="MBC8570766.1"/>
    <property type="molecule type" value="Genomic_DNA"/>
</dbReference>
<feature type="transmembrane region" description="Helical" evidence="6">
    <location>
        <begin position="268"/>
        <end position="297"/>
    </location>
</feature>
<dbReference type="AlphaFoldDB" id="A0A926IB14"/>
<evidence type="ECO:0000256" key="2">
    <source>
        <dbReference type="ARBA" id="ARBA00022692"/>
    </source>
</evidence>
<feature type="transmembrane region" description="Helical" evidence="6">
    <location>
        <begin position="20"/>
        <end position="42"/>
    </location>
</feature>
<accession>A0A926IB14</accession>
<organism evidence="7 8">
    <name type="scientific">Zongyangia hominis</name>
    <dbReference type="NCBI Taxonomy" id="2763677"/>
    <lineage>
        <taxon>Bacteria</taxon>
        <taxon>Bacillati</taxon>
        <taxon>Bacillota</taxon>
        <taxon>Clostridia</taxon>
        <taxon>Eubacteriales</taxon>
        <taxon>Oscillospiraceae</taxon>
        <taxon>Zongyangia</taxon>
    </lineage>
</organism>
<feature type="transmembrane region" description="Helical" evidence="6">
    <location>
        <begin position="343"/>
        <end position="364"/>
    </location>
</feature>
<dbReference type="GO" id="GO:0005886">
    <property type="term" value="C:plasma membrane"/>
    <property type="evidence" value="ECO:0007669"/>
    <property type="project" value="TreeGrafter"/>
</dbReference>
<name>A0A926IB14_9FIRM</name>
<dbReference type="Proteomes" id="UP000660861">
    <property type="component" value="Unassembled WGS sequence"/>
</dbReference>
<comment type="subcellular location">
    <subcellularLocation>
        <location evidence="1">Membrane</location>
        <topology evidence="1">Multi-pass membrane protein</topology>
    </subcellularLocation>
</comment>